<feature type="compositionally biased region" description="Low complexity" evidence="1">
    <location>
        <begin position="378"/>
        <end position="395"/>
    </location>
</feature>
<dbReference type="AlphaFoldDB" id="A0A409VXA5"/>
<accession>A0A409VXA5</accession>
<dbReference type="InParanoid" id="A0A409VXA5"/>
<protein>
    <submittedName>
        <fullName evidence="2">Uncharacterized protein</fullName>
    </submittedName>
</protein>
<evidence type="ECO:0000313" key="2">
    <source>
        <dbReference type="EMBL" id="PPQ70886.1"/>
    </source>
</evidence>
<feature type="compositionally biased region" description="Polar residues" evidence="1">
    <location>
        <begin position="345"/>
        <end position="377"/>
    </location>
</feature>
<sequence length="395" mass="42780">MKKRQGDAKDKAQQSARRKRIRSTRDRSPNFRPFPPDPEASELVLGSSGPSYDASNNTLVPAPPASWALNPSDGISIAGSSSSTGVPSTSGFMYYVPEAAQTVPKPPPRKKKMLSKRLKMLTSVQGALDAEGSRSTDPTPEQSTPIIGTVNQHVQGSRIHSTPPHEELSVPQDLSFDDYGLSEFDNFGLGSPSALADLEELQAFHLGQSLGGVTSFDTEEYSQHPLNAFTNDWNGETSFTEYHQELAPPSTMPAAYPSSAQLAPTFFQPHEPSAAYRSGGGQGYEISQTVQHRYILPASHNSNAPLAPDNGPQMFQTPHPSSSAGLRERETSDRTGTEYTHVRHPSQNMRRTTSTSVEPSTNADSSRQSATSGTNQRSINSSPESSLSNWNAYRS</sequence>
<evidence type="ECO:0000256" key="1">
    <source>
        <dbReference type="SAM" id="MobiDB-lite"/>
    </source>
</evidence>
<evidence type="ECO:0000313" key="3">
    <source>
        <dbReference type="Proteomes" id="UP000284706"/>
    </source>
</evidence>
<feature type="region of interest" description="Disordered" evidence="1">
    <location>
        <begin position="126"/>
        <end position="146"/>
    </location>
</feature>
<feature type="region of interest" description="Disordered" evidence="1">
    <location>
        <begin position="299"/>
        <end position="395"/>
    </location>
</feature>
<name>A0A409VXA5_9AGAR</name>
<organism evidence="2 3">
    <name type="scientific">Gymnopilus dilepis</name>
    <dbReference type="NCBI Taxonomy" id="231916"/>
    <lineage>
        <taxon>Eukaryota</taxon>
        <taxon>Fungi</taxon>
        <taxon>Dikarya</taxon>
        <taxon>Basidiomycota</taxon>
        <taxon>Agaricomycotina</taxon>
        <taxon>Agaricomycetes</taxon>
        <taxon>Agaricomycetidae</taxon>
        <taxon>Agaricales</taxon>
        <taxon>Agaricineae</taxon>
        <taxon>Hymenogastraceae</taxon>
        <taxon>Gymnopilus</taxon>
    </lineage>
</organism>
<feature type="compositionally biased region" description="Polar residues" evidence="1">
    <location>
        <begin position="313"/>
        <end position="324"/>
    </location>
</feature>
<feature type="compositionally biased region" description="Basic and acidic residues" evidence="1">
    <location>
        <begin position="326"/>
        <end position="336"/>
    </location>
</feature>
<feature type="compositionally biased region" description="Polar residues" evidence="1">
    <location>
        <begin position="133"/>
        <end position="146"/>
    </location>
</feature>
<gene>
    <name evidence="2" type="ORF">CVT26_014074</name>
</gene>
<feature type="region of interest" description="Disordered" evidence="1">
    <location>
        <begin position="1"/>
        <end position="91"/>
    </location>
</feature>
<comment type="caution">
    <text evidence="2">The sequence shown here is derived from an EMBL/GenBank/DDBJ whole genome shotgun (WGS) entry which is preliminary data.</text>
</comment>
<dbReference type="EMBL" id="NHYE01005524">
    <property type="protein sequence ID" value="PPQ70886.1"/>
    <property type="molecule type" value="Genomic_DNA"/>
</dbReference>
<feature type="compositionally biased region" description="Polar residues" evidence="1">
    <location>
        <begin position="48"/>
        <end position="59"/>
    </location>
</feature>
<feature type="compositionally biased region" description="Low complexity" evidence="1">
    <location>
        <begin position="71"/>
        <end position="91"/>
    </location>
</feature>
<proteinExistence type="predicted"/>
<dbReference type="Proteomes" id="UP000284706">
    <property type="component" value="Unassembled WGS sequence"/>
</dbReference>
<reference evidence="2 3" key="1">
    <citation type="journal article" date="2018" name="Evol. Lett.">
        <title>Horizontal gene cluster transfer increased hallucinogenic mushroom diversity.</title>
        <authorList>
            <person name="Reynolds H.T."/>
            <person name="Vijayakumar V."/>
            <person name="Gluck-Thaler E."/>
            <person name="Korotkin H.B."/>
            <person name="Matheny P.B."/>
            <person name="Slot J.C."/>
        </authorList>
    </citation>
    <scope>NUCLEOTIDE SEQUENCE [LARGE SCALE GENOMIC DNA]</scope>
    <source>
        <strain evidence="2 3">SRW20</strain>
    </source>
</reference>
<keyword evidence="3" id="KW-1185">Reference proteome</keyword>
<feature type="compositionally biased region" description="Basic and acidic residues" evidence="1">
    <location>
        <begin position="1"/>
        <end position="12"/>
    </location>
</feature>